<dbReference type="CDD" id="cd24032">
    <property type="entry name" value="ASKHA_NBD_TsaB"/>
    <property type="match status" value="1"/>
</dbReference>
<proteinExistence type="predicted"/>
<evidence type="ECO:0000259" key="2">
    <source>
        <dbReference type="Pfam" id="PF00814"/>
    </source>
</evidence>
<keyword evidence="3" id="KW-0808">Transferase</keyword>
<dbReference type="InterPro" id="IPR022496">
    <property type="entry name" value="T6A_TsaB"/>
</dbReference>
<dbReference type="InterPro" id="IPR043129">
    <property type="entry name" value="ATPase_NBD"/>
</dbReference>
<evidence type="ECO:0000256" key="1">
    <source>
        <dbReference type="SAM" id="MobiDB-lite"/>
    </source>
</evidence>
<accession>A0ABT4U6A2</accession>
<sequence length="235" mass="23837">MLLLAFDTATPAVTAAVCHAPGDGGPDTVRTVAASSSVDARRHGELLAPAIRDVVAEAGARLGDIARIAVGVGPGPYTGLRVGLATALSLADALGVPCHGIPTLDAIAYASGRTGPFIAASDARRKEVFWARYADASTRTGEIAVDRPAEVDTGGLPVIGHGAAMYPDALGGGGADAAGDPSAFEPLHPSASALGELALRRLLAGEELDAPRPLYLRRPDAVEPSGPKRVGQWKA</sequence>
<dbReference type="NCBIfam" id="TIGR03725">
    <property type="entry name" value="T6A_YeaZ"/>
    <property type="match status" value="1"/>
</dbReference>
<dbReference type="Pfam" id="PF00814">
    <property type="entry name" value="TsaD"/>
    <property type="match status" value="1"/>
</dbReference>
<evidence type="ECO:0000313" key="3">
    <source>
        <dbReference type="EMBL" id="MDA2812468.1"/>
    </source>
</evidence>
<dbReference type="Gene3D" id="3.30.420.40">
    <property type="match status" value="2"/>
</dbReference>
<dbReference type="Proteomes" id="UP001527866">
    <property type="component" value="Unassembled WGS sequence"/>
</dbReference>
<name>A0ABT4U6A2_9ACTN</name>
<dbReference type="EMBL" id="JAQFWQ010000051">
    <property type="protein sequence ID" value="MDA2812468.1"/>
    <property type="molecule type" value="Genomic_DNA"/>
</dbReference>
<dbReference type="GO" id="GO:0061711">
    <property type="term" value="F:tRNA N(6)-L-threonylcarbamoyladenine synthase activity"/>
    <property type="evidence" value="ECO:0007669"/>
    <property type="project" value="UniProtKB-EC"/>
</dbReference>
<evidence type="ECO:0000313" key="4">
    <source>
        <dbReference type="Proteomes" id="UP001527866"/>
    </source>
</evidence>
<organism evidence="3 4">
    <name type="scientific">Nocardiopsis endophytica</name>
    <dbReference type="NCBI Taxonomy" id="3018445"/>
    <lineage>
        <taxon>Bacteria</taxon>
        <taxon>Bacillati</taxon>
        <taxon>Actinomycetota</taxon>
        <taxon>Actinomycetes</taxon>
        <taxon>Streptosporangiales</taxon>
        <taxon>Nocardiopsidaceae</taxon>
        <taxon>Nocardiopsis</taxon>
    </lineage>
</organism>
<comment type="caution">
    <text evidence="3">The sequence shown here is derived from an EMBL/GenBank/DDBJ whole genome shotgun (WGS) entry which is preliminary data.</text>
</comment>
<dbReference type="RefSeq" id="WP_270687050.1">
    <property type="nucleotide sequence ID" value="NZ_JAQFWQ010000051.1"/>
</dbReference>
<keyword evidence="4" id="KW-1185">Reference proteome</keyword>
<protein>
    <submittedName>
        <fullName evidence="3">tRNA (Adenosine(37)-N6)-threonylcarbamoyltransferase complex dimerization subunit type 1 TsaB</fullName>
        <ecNumber evidence="3">2.3.1.234</ecNumber>
    </submittedName>
</protein>
<gene>
    <name evidence="3" type="primary">tsaB</name>
    <name evidence="3" type="ORF">O4J56_17630</name>
</gene>
<feature type="region of interest" description="Disordered" evidence="1">
    <location>
        <begin position="213"/>
        <end position="235"/>
    </location>
</feature>
<keyword evidence="3" id="KW-0012">Acyltransferase</keyword>
<reference evidence="3 4" key="1">
    <citation type="submission" date="2023-01" db="EMBL/GenBank/DDBJ databases">
        <title>Draft genome sequence of Nocardiopsis sp. RSe5-2 isolated from halophytes.</title>
        <authorList>
            <person name="Duangmal K."/>
            <person name="Chantavorakit T."/>
        </authorList>
    </citation>
    <scope>NUCLEOTIDE SEQUENCE [LARGE SCALE GENOMIC DNA]</scope>
    <source>
        <strain evidence="3 4">RSe5-2</strain>
    </source>
</reference>
<dbReference type="SUPFAM" id="SSF53067">
    <property type="entry name" value="Actin-like ATPase domain"/>
    <property type="match status" value="2"/>
</dbReference>
<feature type="domain" description="Gcp-like" evidence="2">
    <location>
        <begin position="40"/>
        <end position="152"/>
    </location>
</feature>
<dbReference type="InterPro" id="IPR000905">
    <property type="entry name" value="Gcp-like_dom"/>
</dbReference>
<dbReference type="EC" id="2.3.1.234" evidence="3"/>